<name>A0AAV4UZ30_9ARAC</name>
<proteinExistence type="predicted"/>
<keyword evidence="3" id="KW-1185">Reference proteome</keyword>
<organism evidence="2 3">
    <name type="scientific">Caerostris darwini</name>
    <dbReference type="NCBI Taxonomy" id="1538125"/>
    <lineage>
        <taxon>Eukaryota</taxon>
        <taxon>Metazoa</taxon>
        <taxon>Ecdysozoa</taxon>
        <taxon>Arthropoda</taxon>
        <taxon>Chelicerata</taxon>
        <taxon>Arachnida</taxon>
        <taxon>Araneae</taxon>
        <taxon>Araneomorphae</taxon>
        <taxon>Entelegynae</taxon>
        <taxon>Araneoidea</taxon>
        <taxon>Araneidae</taxon>
        <taxon>Caerostris</taxon>
    </lineage>
</organism>
<evidence type="ECO:0000313" key="2">
    <source>
        <dbReference type="EMBL" id="GIY62610.1"/>
    </source>
</evidence>
<feature type="chain" id="PRO_5043506671" evidence="1">
    <location>
        <begin position="20"/>
        <end position="134"/>
    </location>
</feature>
<accession>A0AAV4UZ30</accession>
<dbReference type="AlphaFoldDB" id="A0AAV4UZ30"/>
<dbReference type="Proteomes" id="UP001054837">
    <property type="component" value="Unassembled WGS sequence"/>
</dbReference>
<comment type="caution">
    <text evidence="2">The sequence shown here is derived from an EMBL/GenBank/DDBJ whole genome shotgun (WGS) entry which is preliminary data.</text>
</comment>
<feature type="signal peptide" evidence="1">
    <location>
        <begin position="1"/>
        <end position="19"/>
    </location>
</feature>
<gene>
    <name evidence="2" type="primary">AVEN_208367_1</name>
    <name evidence="2" type="ORF">CDAR_211581</name>
</gene>
<protein>
    <submittedName>
        <fullName evidence="2">Uncharacterized protein</fullName>
    </submittedName>
</protein>
<dbReference type="EMBL" id="BPLQ01012108">
    <property type="protein sequence ID" value="GIY62610.1"/>
    <property type="molecule type" value="Genomic_DNA"/>
</dbReference>
<keyword evidence="1" id="KW-0732">Signal</keyword>
<reference evidence="2 3" key="1">
    <citation type="submission" date="2021-06" db="EMBL/GenBank/DDBJ databases">
        <title>Caerostris darwini draft genome.</title>
        <authorList>
            <person name="Kono N."/>
            <person name="Arakawa K."/>
        </authorList>
    </citation>
    <scope>NUCLEOTIDE SEQUENCE [LARGE SCALE GENOMIC DNA]</scope>
</reference>
<evidence type="ECO:0000256" key="1">
    <source>
        <dbReference type="SAM" id="SignalP"/>
    </source>
</evidence>
<evidence type="ECO:0000313" key="3">
    <source>
        <dbReference type="Proteomes" id="UP001054837"/>
    </source>
</evidence>
<sequence length="134" mass="15462">MNALLIFAVAFVVLGSCFAEEHDKEKRKEKVVSFYKCLSCNDEAIAAYGKCEGHKPEKSKVHLEECVKKLVPEEFLEVTKRWPYYCQNPDMIGKTFDCLMDDEYFKSLTEEDLAALKKFKECAKGVHGQYCKKE</sequence>